<sequence>MPAWTCRFRQTFVMHTTKCKHLSAGDASPGWNVSVHELEIRKRSIAGVLPTSPARGRHHKLVFAEWEDATEDGGIASRFSLTKDARSMSCEMLGIRRHSGSSGGTSSRHYEVLSDFLVFVKGRLSRPGKIKARKGRVIDVAALQMIAFGRASSLMMHKRPENLHHLSDALQSTQTPPPAARAVSSSFFCESLHAQVVLPPFCERKEHTCALLLAVLDFPIDRNFIIRVALGLVTVQVANAYSTTEEARLPVLEANDVTRNAARAQSWPYYRRMDCYFAHFSLLGHGREHFLKLCLLLAPPDTAENDPAAFMIAERDFERCLSRDLSINWDRSEGWPEIAERYILPVPARFEGSLYAGQVTVLDFADPYSRIRREFTDEHEVN</sequence>
<evidence type="ECO:0000313" key="2">
    <source>
        <dbReference type="Proteomes" id="UP000053477"/>
    </source>
</evidence>
<gene>
    <name evidence="1" type="ORF">SCHPADRAFT_951648</name>
</gene>
<evidence type="ECO:0000313" key="1">
    <source>
        <dbReference type="EMBL" id="KLO19743.1"/>
    </source>
</evidence>
<organism evidence="1 2">
    <name type="scientific">Schizopora paradoxa</name>
    <dbReference type="NCBI Taxonomy" id="27342"/>
    <lineage>
        <taxon>Eukaryota</taxon>
        <taxon>Fungi</taxon>
        <taxon>Dikarya</taxon>
        <taxon>Basidiomycota</taxon>
        <taxon>Agaricomycotina</taxon>
        <taxon>Agaricomycetes</taxon>
        <taxon>Hymenochaetales</taxon>
        <taxon>Schizoporaceae</taxon>
        <taxon>Schizopora</taxon>
    </lineage>
</organism>
<dbReference type="AlphaFoldDB" id="A0A0H2SDA1"/>
<reference evidence="1 2" key="1">
    <citation type="submission" date="2015-04" db="EMBL/GenBank/DDBJ databases">
        <title>Complete genome sequence of Schizopora paradoxa KUC8140, a cosmopolitan wood degrader in East Asia.</title>
        <authorList>
            <consortium name="DOE Joint Genome Institute"/>
            <person name="Min B."/>
            <person name="Park H."/>
            <person name="Jang Y."/>
            <person name="Kim J.-J."/>
            <person name="Kim K.H."/>
            <person name="Pangilinan J."/>
            <person name="Lipzen A."/>
            <person name="Riley R."/>
            <person name="Grigoriev I.V."/>
            <person name="Spatafora J.W."/>
            <person name="Choi I.-G."/>
        </authorList>
    </citation>
    <scope>NUCLEOTIDE SEQUENCE [LARGE SCALE GENOMIC DNA]</scope>
    <source>
        <strain evidence="1 2">KUC8140</strain>
    </source>
</reference>
<proteinExistence type="predicted"/>
<dbReference type="EMBL" id="KQ085885">
    <property type="protein sequence ID" value="KLO19743.1"/>
    <property type="molecule type" value="Genomic_DNA"/>
</dbReference>
<keyword evidence="2" id="KW-1185">Reference proteome</keyword>
<name>A0A0H2SDA1_9AGAM</name>
<accession>A0A0H2SDA1</accession>
<dbReference type="Proteomes" id="UP000053477">
    <property type="component" value="Unassembled WGS sequence"/>
</dbReference>
<dbReference type="InParanoid" id="A0A0H2SDA1"/>
<protein>
    <submittedName>
        <fullName evidence="1">Uncharacterized protein</fullName>
    </submittedName>
</protein>